<name>A0ABQ3Z2Q1_9ACTN</name>
<evidence type="ECO:0000256" key="1">
    <source>
        <dbReference type="ARBA" id="ARBA00000548"/>
    </source>
</evidence>
<sequence>MFKSVILAATLVGVAAAPLVASPALAGNSTTGNLAGAVRDTRGAVVADADITILVPNSPNIAAQTHTDAAGKFRVTGLDAGGYDIQIDRDGWSEWAPGRVDAPVEYAVRAGRTTKADSVVYAAGKVTGKVTTATGSPAAGVVVNAEDDEHARSFDGVTAADGTYSLRVAPNETYVLRFTDGRLHQFAPHTTDRDAATRYTVRSGRTVHVDDQLLESATLTGTLTDATGAPAAGVRVSYVNMNANEYSATTDANGNYTIDKLPAGDFKVYFRTVDGQIQWAYQKLSYDEAETFTAALGGTTTVNDQLLPVPAAVS</sequence>
<dbReference type="PANTHER" id="PTHR23303:SF14">
    <property type="entry name" value="BOS COMPLEX SUBUNIT NOMO1-RELATED"/>
    <property type="match status" value="1"/>
</dbReference>
<dbReference type="InterPro" id="IPR008969">
    <property type="entry name" value="CarboxyPept-like_regulatory"/>
</dbReference>
<dbReference type="EC" id="3.2.1.1" evidence="2"/>
<reference evidence="6 7" key="1">
    <citation type="submission" date="2021-01" db="EMBL/GenBank/DDBJ databases">
        <title>Whole genome shotgun sequence of Actinoplanes durhamensis NBRC 14914.</title>
        <authorList>
            <person name="Komaki H."/>
            <person name="Tamura T."/>
        </authorList>
    </citation>
    <scope>NUCLEOTIDE SEQUENCE [LARGE SCALE GENOMIC DNA]</scope>
    <source>
        <strain evidence="6 7">NBRC 14914</strain>
    </source>
</reference>
<keyword evidence="7" id="KW-1185">Reference proteome</keyword>
<dbReference type="SUPFAM" id="SSF49464">
    <property type="entry name" value="Carboxypeptidase regulatory domain-like"/>
    <property type="match status" value="1"/>
</dbReference>
<dbReference type="Gene3D" id="2.60.40.1120">
    <property type="entry name" value="Carboxypeptidase-like, regulatory domain"/>
    <property type="match status" value="2"/>
</dbReference>
<dbReference type="SUPFAM" id="SSF49452">
    <property type="entry name" value="Starch-binding domain-like"/>
    <property type="match status" value="2"/>
</dbReference>
<evidence type="ECO:0000256" key="3">
    <source>
        <dbReference type="ARBA" id="ARBA00022729"/>
    </source>
</evidence>
<dbReference type="Proteomes" id="UP000637628">
    <property type="component" value="Unassembled WGS sequence"/>
</dbReference>
<evidence type="ECO:0000313" key="6">
    <source>
        <dbReference type="EMBL" id="GIE04097.1"/>
    </source>
</evidence>
<keyword evidence="3 5" id="KW-0732">Signal</keyword>
<gene>
    <name evidence="6" type="ORF">Adu01nite_54470</name>
</gene>
<accession>A0ABQ3Z2Q1</accession>
<dbReference type="RefSeq" id="WP_203730552.1">
    <property type="nucleotide sequence ID" value="NZ_BAAATX010000029.1"/>
</dbReference>
<evidence type="ECO:0000256" key="4">
    <source>
        <dbReference type="ARBA" id="ARBA00030238"/>
    </source>
</evidence>
<dbReference type="PANTHER" id="PTHR23303">
    <property type="entry name" value="CARBOXYPEPTIDASE REGULATORY REGION-CONTAINING"/>
    <property type="match status" value="1"/>
</dbReference>
<dbReference type="EMBL" id="BOML01000043">
    <property type="protein sequence ID" value="GIE04097.1"/>
    <property type="molecule type" value="Genomic_DNA"/>
</dbReference>
<dbReference type="Pfam" id="PF13620">
    <property type="entry name" value="CarboxypepD_reg"/>
    <property type="match status" value="3"/>
</dbReference>
<evidence type="ECO:0000256" key="2">
    <source>
        <dbReference type="ARBA" id="ARBA00012595"/>
    </source>
</evidence>
<feature type="chain" id="PRO_5047007612" description="alpha-amylase" evidence="5">
    <location>
        <begin position="27"/>
        <end position="314"/>
    </location>
</feature>
<evidence type="ECO:0000313" key="7">
    <source>
        <dbReference type="Proteomes" id="UP000637628"/>
    </source>
</evidence>
<feature type="signal peptide" evidence="5">
    <location>
        <begin position="1"/>
        <end position="26"/>
    </location>
</feature>
<organism evidence="6 7">
    <name type="scientific">Paractinoplanes durhamensis</name>
    <dbReference type="NCBI Taxonomy" id="113563"/>
    <lineage>
        <taxon>Bacteria</taxon>
        <taxon>Bacillati</taxon>
        <taxon>Actinomycetota</taxon>
        <taxon>Actinomycetes</taxon>
        <taxon>Micromonosporales</taxon>
        <taxon>Micromonosporaceae</taxon>
        <taxon>Paractinoplanes</taxon>
    </lineage>
</organism>
<comment type="caution">
    <text evidence="6">The sequence shown here is derived from an EMBL/GenBank/DDBJ whole genome shotgun (WGS) entry which is preliminary data.</text>
</comment>
<evidence type="ECO:0000256" key="5">
    <source>
        <dbReference type="SAM" id="SignalP"/>
    </source>
</evidence>
<dbReference type="InterPro" id="IPR013784">
    <property type="entry name" value="Carb-bd-like_fold"/>
</dbReference>
<dbReference type="InterPro" id="IPR013783">
    <property type="entry name" value="Ig-like_fold"/>
</dbReference>
<comment type="catalytic activity">
    <reaction evidence="1">
        <text>Endohydrolysis of (1-&gt;4)-alpha-D-glucosidic linkages in polysaccharides containing three or more (1-&gt;4)-alpha-linked D-glucose units.</text>
        <dbReference type="EC" id="3.2.1.1"/>
    </reaction>
</comment>
<proteinExistence type="predicted"/>
<protein>
    <recommendedName>
        <fullName evidence="2">alpha-amylase</fullName>
        <ecNumber evidence="2">3.2.1.1</ecNumber>
    </recommendedName>
    <alternativeName>
        <fullName evidence="4">1,4-alpha-D-glucan glucanohydrolase</fullName>
    </alternativeName>
</protein>
<dbReference type="Gene3D" id="2.60.40.10">
    <property type="entry name" value="Immunoglobulins"/>
    <property type="match status" value="1"/>
</dbReference>
<dbReference type="InterPro" id="IPR051417">
    <property type="entry name" value="SDr/BOS_complex"/>
</dbReference>